<proteinExistence type="predicted"/>
<dbReference type="Proteomes" id="UP000269015">
    <property type="component" value="Chromosome"/>
</dbReference>
<organism evidence="2 3">
    <name type="scientific">Chryseobacterium indologenes</name>
    <name type="common">Flavobacterium indologenes</name>
    <dbReference type="NCBI Taxonomy" id="253"/>
    <lineage>
        <taxon>Bacteria</taxon>
        <taxon>Pseudomonadati</taxon>
        <taxon>Bacteroidota</taxon>
        <taxon>Flavobacteriia</taxon>
        <taxon>Flavobacteriales</taxon>
        <taxon>Weeksellaceae</taxon>
        <taxon>Chryseobacterium group</taxon>
        <taxon>Chryseobacterium</taxon>
    </lineage>
</organism>
<keyword evidence="1" id="KW-1133">Transmembrane helix</keyword>
<feature type="transmembrane region" description="Helical" evidence="1">
    <location>
        <begin position="58"/>
        <end position="75"/>
    </location>
</feature>
<gene>
    <name evidence="2" type="ORF">EG352_14980</name>
</gene>
<feature type="transmembrane region" description="Helical" evidence="1">
    <location>
        <begin position="110"/>
        <end position="130"/>
    </location>
</feature>
<dbReference type="KEGG" id="cio:CEQ15_18205"/>
<evidence type="ECO:0000256" key="1">
    <source>
        <dbReference type="SAM" id="Phobius"/>
    </source>
</evidence>
<dbReference type="EMBL" id="CP033930">
    <property type="protein sequence ID" value="AZB18991.1"/>
    <property type="molecule type" value="Genomic_DNA"/>
</dbReference>
<sequence>MFNVYQTDDYIWAYHTRKLGLTGNFKQTYMHWGGRYFGYSINMFNPVFYDNNGLLPKIYPVFLMLSFIGVIALNCKEYFKYSFGESLQKAIMFFFFYTVLLISIPEHYFWITGSNIYFVPTILAGLLLYFARKNEETGQRIWAYLSLLLIIVLMGSNEIMALLLEGLLLLFYFQKRTKQNLAFLIVGTLFLLLSFLAPGNFSRMGDAQEGILKWIKRIGAFGANTIYIAFKVFLMVPLFIKVFEKELTVIRNKIPFRKALLIGAVSLFPLLFTGYIVNTIARQFESIAFYSLATLSLILAFRFERIKKLWWVSLIVLFTPELKIFPEKYSNFDIDYNLANITAEVFTTDLKGYEKEINTRVKILKNTPGDSVVVDKIKHVPRVLYFDEMASVKEEETYVNDQLQKYFNKKYIRTKE</sequence>
<evidence type="ECO:0000313" key="2">
    <source>
        <dbReference type="EMBL" id="AZB18991.1"/>
    </source>
</evidence>
<feature type="transmembrane region" description="Helical" evidence="1">
    <location>
        <begin position="142"/>
        <end position="173"/>
    </location>
</feature>
<feature type="transmembrane region" description="Helical" evidence="1">
    <location>
        <begin position="218"/>
        <end position="240"/>
    </location>
</feature>
<protein>
    <submittedName>
        <fullName evidence="2">Uncharacterized protein</fullName>
    </submittedName>
</protein>
<accession>A0AAD0YY61</accession>
<feature type="transmembrane region" description="Helical" evidence="1">
    <location>
        <begin position="179"/>
        <end position="197"/>
    </location>
</feature>
<name>A0AAD0YY61_CHRID</name>
<feature type="transmembrane region" description="Helical" evidence="1">
    <location>
        <begin position="287"/>
        <end position="303"/>
    </location>
</feature>
<dbReference type="AlphaFoldDB" id="A0AAD0YY61"/>
<evidence type="ECO:0000313" key="3">
    <source>
        <dbReference type="Proteomes" id="UP000269015"/>
    </source>
</evidence>
<feature type="transmembrane region" description="Helical" evidence="1">
    <location>
        <begin position="87"/>
        <end position="104"/>
    </location>
</feature>
<reference evidence="2 3" key="1">
    <citation type="submission" date="2018-11" db="EMBL/GenBank/DDBJ databases">
        <title>Proposal to divide the Flavobacteriaceae and reorganize its genera based on Amino Acid Identity values calculated from whole genome sequences.</title>
        <authorList>
            <person name="Nicholson A.C."/>
            <person name="Gulvik C.A."/>
            <person name="Whitney A.M."/>
            <person name="Humrighouse B.W."/>
            <person name="Bell M."/>
            <person name="Holmes B."/>
            <person name="Steigerwalt A.G."/>
            <person name="Villarma A."/>
            <person name="Sheth M."/>
            <person name="Batra D."/>
            <person name="Pryor J."/>
            <person name="Bernardet J.-F."/>
            <person name="Hugo C."/>
            <person name="Kampfer P."/>
            <person name="Newman J."/>
            <person name="McQuiston J.R."/>
        </authorList>
    </citation>
    <scope>NUCLEOTIDE SEQUENCE [LARGE SCALE GENOMIC DNA]</scope>
    <source>
        <strain evidence="2 3">H5559</strain>
    </source>
</reference>
<keyword evidence="1" id="KW-0472">Membrane</keyword>
<feature type="transmembrane region" description="Helical" evidence="1">
    <location>
        <begin position="260"/>
        <end position="280"/>
    </location>
</feature>
<keyword evidence="1" id="KW-0812">Transmembrane</keyword>